<reference evidence="2" key="1">
    <citation type="journal article" date="2019" name="Int. J. Syst. Evol. Microbiol.">
        <title>The Global Catalogue of Microorganisms (GCM) 10K type strain sequencing project: providing services to taxonomists for standard genome sequencing and annotation.</title>
        <authorList>
            <consortium name="The Broad Institute Genomics Platform"/>
            <consortium name="The Broad Institute Genome Sequencing Center for Infectious Disease"/>
            <person name="Wu L."/>
            <person name="Ma J."/>
        </authorList>
    </citation>
    <scope>NUCLEOTIDE SEQUENCE [LARGE SCALE GENOMIC DNA]</scope>
    <source>
        <strain evidence="2">JCM 17917</strain>
    </source>
</reference>
<dbReference type="Pfam" id="PF13578">
    <property type="entry name" value="Methyltransf_24"/>
    <property type="match status" value="1"/>
</dbReference>
<dbReference type="EMBL" id="BAABGX010000001">
    <property type="protein sequence ID" value="GAA4296766.1"/>
    <property type="molecule type" value="Genomic_DNA"/>
</dbReference>
<evidence type="ECO:0000313" key="1">
    <source>
        <dbReference type="EMBL" id="GAA4296766.1"/>
    </source>
</evidence>
<organism evidence="1 2">
    <name type="scientific">Nibribacter koreensis</name>
    <dbReference type="NCBI Taxonomy" id="1084519"/>
    <lineage>
        <taxon>Bacteria</taxon>
        <taxon>Pseudomonadati</taxon>
        <taxon>Bacteroidota</taxon>
        <taxon>Cytophagia</taxon>
        <taxon>Cytophagales</taxon>
        <taxon>Hymenobacteraceae</taxon>
        <taxon>Nibribacter</taxon>
    </lineage>
</organism>
<comment type="caution">
    <text evidence="1">The sequence shown here is derived from an EMBL/GenBank/DDBJ whole genome shotgun (WGS) entry which is preliminary data.</text>
</comment>
<dbReference type="PANTHER" id="PTHR43167:SF1">
    <property type="entry name" value="PUTATIVE (AFU_ORTHOLOGUE AFUA_6G01830)-RELATED"/>
    <property type="match status" value="1"/>
</dbReference>
<keyword evidence="2" id="KW-1185">Reference proteome</keyword>
<keyword evidence="1" id="KW-0489">Methyltransferase</keyword>
<dbReference type="PANTHER" id="PTHR43167">
    <property type="entry name" value="PUTATIVE (AFU_ORTHOLOGUE AFUA_6G01830)-RELATED"/>
    <property type="match status" value="1"/>
</dbReference>
<dbReference type="GO" id="GO:0032259">
    <property type="term" value="P:methylation"/>
    <property type="evidence" value="ECO:0007669"/>
    <property type="project" value="UniProtKB-KW"/>
</dbReference>
<sequence>MHSPFVFNLYCFIIHHTGHYTAYDLVESLRDELLEDKTLLEVTDFGAGSHSGRTKKKRISDIAKTSAKPPRLGQLLFRLANHFKPDTILELGTSLGLTTAYLALARQKANVYTFEGCPAIAAQARQNFAKLRLKNVQLVEGNLDATLPETLDTLEKVDFVFFDGNHRLAPTLAYFEQCLQKAHEDSVFIFDDIYWSSEMSQAWKQIKAHPQVMITVDLFYMGLVFFRKNQPKQNFTLRY</sequence>
<dbReference type="CDD" id="cd02440">
    <property type="entry name" value="AdoMet_MTases"/>
    <property type="match status" value="1"/>
</dbReference>
<gene>
    <name evidence="1" type="ORF">GCM10023183_03860</name>
</gene>
<dbReference type="InterPro" id="IPR029063">
    <property type="entry name" value="SAM-dependent_MTases_sf"/>
</dbReference>
<dbReference type="GO" id="GO:0008168">
    <property type="term" value="F:methyltransferase activity"/>
    <property type="evidence" value="ECO:0007669"/>
    <property type="project" value="UniProtKB-KW"/>
</dbReference>
<accession>A0ABP8F759</accession>
<proteinExistence type="predicted"/>
<keyword evidence="1" id="KW-0808">Transferase</keyword>
<dbReference type="Proteomes" id="UP001501844">
    <property type="component" value="Unassembled WGS sequence"/>
</dbReference>
<evidence type="ECO:0000313" key="2">
    <source>
        <dbReference type="Proteomes" id="UP001501844"/>
    </source>
</evidence>
<name>A0ABP8F759_9BACT</name>
<dbReference type="SUPFAM" id="SSF53335">
    <property type="entry name" value="S-adenosyl-L-methionine-dependent methyltransferases"/>
    <property type="match status" value="1"/>
</dbReference>
<protein>
    <submittedName>
        <fullName evidence="1">Class I SAM-dependent methyltransferase</fullName>
    </submittedName>
</protein>
<dbReference type="Gene3D" id="3.40.50.150">
    <property type="entry name" value="Vaccinia Virus protein VP39"/>
    <property type="match status" value="1"/>
</dbReference>
<dbReference type="RefSeq" id="WP_345161780.1">
    <property type="nucleotide sequence ID" value="NZ_BAABGX010000001.1"/>
</dbReference>